<evidence type="ECO:0000313" key="1">
    <source>
        <dbReference type="EMBL" id="QRL02048.1"/>
    </source>
</evidence>
<sequence>MAESSSFFSAIQKYRAEYHKLFLAAFKDGLHLVREVNDSGKYIGTHFKFPSLSFRKNGLPQLSSTIGSGPVDYSGCFSSFSGKPLVEEDKIESFGKLVQYVRSQELLLKRFSLAEETPSMRELEIEKFQILSFVKHSIDRYIHRFNTFEYRYQSVEDIIKPAISYIFEEKLSIDICVPILFLNFEIDEYELTDGFSIVRIPDNQHLSRYEVNSYNTSAHESVVHAATHALVLKDWYVPNTERLWDFNTLNNARAYPLKIIDRFFGAIRVCSTSKTGYGQIYSLAKGWENHCKASLPCIEGATVRAYPSDFENYYWNIDQVPLVTSAQLEQLKEVFEQLSNASENSISLSLKRLNRCLVRDDEEDAVLDATIALEALLSDDGKQEMTHKLAMRIGALAGFDTSFERNSVEAFHDIKSIYKYRSNIVHGSQNLEKSRMVKLDDETQKPAHNLSIDYVRLVLKVLLANERFRDPRKIDQELLLGLITDA</sequence>
<accession>A0AAQ0CFI6</accession>
<dbReference type="Proteomes" id="UP000663479">
    <property type="component" value="Chromosome"/>
</dbReference>
<protein>
    <recommendedName>
        <fullName evidence="3">Apea-like HEPN domain-containing protein</fullName>
    </recommendedName>
</protein>
<gene>
    <name evidence="1" type="ORF">JDS37_12045</name>
</gene>
<evidence type="ECO:0000313" key="2">
    <source>
        <dbReference type="Proteomes" id="UP000663479"/>
    </source>
</evidence>
<dbReference type="EMBL" id="CP066539">
    <property type="protein sequence ID" value="QRL02048.1"/>
    <property type="molecule type" value="Genomic_DNA"/>
</dbReference>
<dbReference type="RefSeq" id="WP_146943177.1">
    <property type="nucleotide sequence ID" value="NZ_BJUL01000005.1"/>
</dbReference>
<proteinExistence type="predicted"/>
<dbReference type="AlphaFoldDB" id="A0AAQ0CFI6"/>
<name>A0AAQ0CFI6_9GAMM</name>
<evidence type="ECO:0008006" key="3">
    <source>
        <dbReference type="Google" id="ProtNLM"/>
    </source>
</evidence>
<reference evidence="1" key="1">
    <citation type="submission" date="2020-12" db="EMBL/GenBank/DDBJ databases">
        <title>Genome reconstruction of Halomonas venusta strain DSM 4743.</title>
        <authorList>
            <person name="Aguirre-Garrido J.F."/>
            <person name="Hernandez-Soto L.M."/>
            <person name="Martinez-Abarca F."/>
        </authorList>
    </citation>
    <scope>NUCLEOTIDE SEQUENCE</scope>
    <source>
        <strain evidence="1">4743</strain>
    </source>
</reference>
<organism evidence="1 2">
    <name type="scientific">Vreelandella venusta</name>
    <dbReference type="NCBI Taxonomy" id="44935"/>
    <lineage>
        <taxon>Bacteria</taxon>
        <taxon>Pseudomonadati</taxon>
        <taxon>Pseudomonadota</taxon>
        <taxon>Gammaproteobacteria</taxon>
        <taxon>Oceanospirillales</taxon>
        <taxon>Halomonadaceae</taxon>
        <taxon>Vreelandella</taxon>
    </lineage>
</organism>